<evidence type="ECO:0000313" key="2">
    <source>
        <dbReference type="Proteomes" id="UP000198372"/>
    </source>
</evidence>
<sequence length="231" mass="24963">MFRSLQEVSVLETRGSQSCKRVAQCTQAVPRNSNKTCKGGKCGFACTSGYTWKDKKCQATSSAASSSGGKVLAASGHMVDAKLAESGITGFKAQSNGWNTNGIASWFRTNSRQDSTNGHSWCYNNYDDSMPGFAPDVSVMLANFGGSNTRAGQAYCGLEAEVVAADGRTAYLIIMDGFDSKWVRTPASIDVIYNAFAMLHGSRTNDKNTVETGVKWRLTGRRDSRYTFNSS</sequence>
<name>A0A238FC85_9BASI</name>
<dbReference type="OrthoDB" id="2535256at2759"/>
<proteinExistence type="predicted"/>
<keyword evidence="2" id="KW-1185">Reference proteome</keyword>
<dbReference type="AlphaFoldDB" id="A0A238FC85"/>
<reference evidence="2" key="1">
    <citation type="submission" date="2016-09" db="EMBL/GenBank/DDBJ databases">
        <authorList>
            <person name="Jeantristanb JTB J.-T."/>
            <person name="Ricardo R."/>
        </authorList>
    </citation>
    <scope>NUCLEOTIDE SEQUENCE [LARGE SCALE GENOMIC DNA]</scope>
</reference>
<dbReference type="EMBL" id="FMSP01000004">
    <property type="protein sequence ID" value="SCV69613.1"/>
    <property type="molecule type" value="Genomic_DNA"/>
</dbReference>
<evidence type="ECO:0000313" key="1">
    <source>
        <dbReference type="EMBL" id="SCV69613.1"/>
    </source>
</evidence>
<organism evidence="1 2">
    <name type="scientific">Microbotryum intermedium</name>
    <dbReference type="NCBI Taxonomy" id="269621"/>
    <lineage>
        <taxon>Eukaryota</taxon>
        <taxon>Fungi</taxon>
        <taxon>Dikarya</taxon>
        <taxon>Basidiomycota</taxon>
        <taxon>Pucciniomycotina</taxon>
        <taxon>Microbotryomycetes</taxon>
        <taxon>Microbotryales</taxon>
        <taxon>Microbotryaceae</taxon>
        <taxon>Microbotryum</taxon>
    </lineage>
</organism>
<gene>
    <name evidence="1" type="ORF">BQ2448_2633</name>
</gene>
<accession>A0A238FC85</accession>
<protein>
    <submittedName>
        <fullName evidence="1">BQ2448_2633 protein</fullName>
    </submittedName>
</protein>
<dbReference type="Proteomes" id="UP000198372">
    <property type="component" value="Unassembled WGS sequence"/>
</dbReference>